<dbReference type="Proteomes" id="UP000015105">
    <property type="component" value="Chromosome 7D"/>
</dbReference>
<protein>
    <submittedName>
        <fullName evidence="1">Uncharacterized protein</fullName>
    </submittedName>
</protein>
<reference evidence="1" key="3">
    <citation type="journal article" date="2017" name="Nature">
        <title>Genome sequence of the progenitor of the wheat D genome Aegilops tauschii.</title>
        <authorList>
            <person name="Luo M.C."/>
            <person name="Gu Y.Q."/>
            <person name="Puiu D."/>
            <person name="Wang H."/>
            <person name="Twardziok S.O."/>
            <person name="Deal K.R."/>
            <person name="Huo N."/>
            <person name="Zhu T."/>
            <person name="Wang L."/>
            <person name="Wang Y."/>
            <person name="McGuire P.E."/>
            <person name="Liu S."/>
            <person name="Long H."/>
            <person name="Ramasamy R.K."/>
            <person name="Rodriguez J.C."/>
            <person name="Van S.L."/>
            <person name="Yuan L."/>
            <person name="Wang Z."/>
            <person name="Xia Z."/>
            <person name="Xiao L."/>
            <person name="Anderson O.D."/>
            <person name="Ouyang S."/>
            <person name="Liang Y."/>
            <person name="Zimin A.V."/>
            <person name="Pertea G."/>
            <person name="Qi P."/>
            <person name="Bennetzen J.L."/>
            <person name="Dai X."/>
            <person name="Dawson M.W."/>
            <person name="Muller H.G."/>
            <person name="Kugler K."/>
            <person name="Rivarola-Duarte L."/>
            <person name="Spannagl M."/>
            <person name="Mayer K.F.X."/>
            <person name="Lu F.H."/>
            <person name="Bevan M.W."/>
            <person name="Leroy P."/>
            <person name="Li P."/>
            <person name="You F.M."/>
            <person name="Sun Q."/>
            <person name="Liu Z."/>
            <person name="Lyons E."/>
            <person name="Wicker T."/>
            <person name="Salzberg S.L."/>
            <person name="Devos K.M."/>
            <person name="Dvorak J."/>
        </authorList>
    </citation>
    <scope>NUCLEOTIDE SEQUENCE [LARGE SCALE GENOMIC DNA]</scope>
    <source>
        <strain evidence="1">cv. AL8/78</strain>
    </source>
</reference>
<dbReference type="AlphaFoldDB" id="A0A453T2D2"/>
<dbReference type="EnsemblPlants" id="AET7Gv21202600.6">
    <property type="protein sequence ID" value="AET7Gv21202600.6"/>
    <property type="gene ID" value="AET7Gv21202600"/>
</dbReference>
<evidence type="ECO:0000313" key="1">
    <source>
        <dbReference type="EnsemblPlants" id="AET7Gv21202600.6"/>
    </source>
</evidence>
<organism evidence="1 2">
    <name type="scientific">Aegilops tauschii subsp. strangulata</name>
    <name type="common">Goatgrass</name>
    <dbReference type="NCBI Taxonomy" id="200361"/>
    <lineage>
        <taxon>Eukaryota</taxon>
        <taxon>Viridiplantae</taxon>
        <taxon>Streptophyta</taxon>
        <taxon>Embryophyta</taxon>
        <taxon>Tracheophyta</taxon>
        <taxon>Spermatophyta</taxon>
        <taxon>Magnoliopsida</taxon>
        <taxon>Liliopsida</taxon>
        <taxon>Poales</taxon>
        <taxon>Poaceae</taxon>
        <taxon>BOP clade</taxon>
        <taxon>Pooideae</taxon>
        <taxon>Triticodae</taxon>
        <taxon>Triticeae</taxon>
        <taxon>Triticinae</taxon>
        <taxon>Aegilops</taxon>
    </lineage>
</organism>
<dbReference type="Gramene" id="AET7Gv21202600.6">
    <property type="protein sequence ID" value="AET7Gv21202600.6"/>
    <property type="gene ID" value="AET7Gv21202600"/>
</dbReference>
<evidence type="ECO:0000313" key="2">
    <source>
        <dbReference type="Proteomes" id="UP000015105"/>
    </source>
</evidence>
<name>A0A453T2D2_AEGTS</name>
<reference evidence="2" key="2">
    <citation type="journal article" date="2017" name="Nat. Plants">
        <title>The Aegilops tauschii genome reveals multiple impacts of transposons.</title>
        <authorList>
            <person name="Zhao G."/>
            <person name="Zou C."/>
            <person name="Li K."/>
            <person name="Wang K."/>
            <person name="Li T."/>
            <person name="Gao L."/>
            <person name="Zhang X."/>
            <person name="Wang H."/>
            <person name="Yang Z."/>
            <person name="Liu X."/>
            <person name="Jiang W."/>
            <person name="Mao L."/>
            <person name="Kong X."/>
            <person name="Jiao Y."/>
            <person name="Jia J."/>
        </authorList>
    </citation>
    <scope>NUCLEOTIDE SEQUENCE [LARGE SCALE GENOMIC DNA]</scope>
    <source>
        <strain evidence="2">cv. AL8/78</strain>
    </source>
</reference>
<reference evidence="1" key="5">
    <citation type="journal article" date="2021" name="G3 (Bethesda)">
        <title>Aegilops tauschii genome assembly Aet v5.0 features greater sequence contiguity and improved annotation.</title>
        <authorList>
            <person name="Wang L."/>
            <person name="Zhu T."/>
            <person name="Rodriguez J.C."/>
            <person name="Deal K.R."/>
            <person name="Dubcovsky J."/>
            <person name="McGuire P.E."/>
            <person name="Lux T."/>
            <person name="Spannagl M."/>
            <person name="Mayer K.F.X."/>
            <person name="Baldrich P."/>
            <person name="Meyers B.C."/>
            <person name="Huo N."/>
            <person name="Gu Y.Q."/>
            <person name="Zhou H."/>
            <person name="Devos K.M."/>
            <person name="Bennetzen J.L."/>
            <person name="Unver T."/>
            <person name="Budak H."/>
            <person name="Gulick P.J."/>
            <person name="Galiba G."/>
            <person name="Kalapos B."/>
            <person name="Nelson D.R."/>
            <person name="Li P."/>
            <person name="You F.M."/>
            <person name="Luo M.C."/>
            <person name="Dvorak J."/>
        </authorList>
    </citation>
    <scope>NUCLEOTIDE SEQUENCE [LARGE SCALE GENOMIC DNA]</scope>
    <source>
        <strain evidence="1">cv. AL8/78</strain>
    </source>
</reference>
<accession>A0A453T2D2</accession>
<reference evidence="2" key="1">
    <citation type="journal article" date="2014" name="Science">
        <title>Ancient hybridizations among the ancestral genomes of bread wheat.</title>
        <authorList>
            <consortium name="International Wheat Genome Sequencing Consortium,"/>
            <person name="Marcussen T."/>
            <person name="Sandve S.R."/>
            <person name="Heier L."/>
            <person name="Spannagl M."/>
            <person name="Pfeifer M."/>
            <person name="Jakobsen K.S."/>
            <person name="Wulff B.B."/>
            <person name="Steuernagel B."/>
            <person name="Mayer K.F."/>
            <person name="Olsen O.A."/>
        </authorList>
    </citation>
    <scope>NUCLEOTIDE SEQUENCE [LARGE SCALE GENOMIC DNA]</scope>
    <source>
        <strain evidence="2">cv. AL8/78</strain>
    </source>
</reference>
<sequence length="83" mass="9913">MAYFCERHSYEHTTNYYRIKECVNKMYLDAMAALDRDVVGNIKRYKHHHTIEEDATLVARDDWLPRVNEEYAKYCLAGPWLGL</sequence>
<reference evidence="1" key="4">
    <citation type="submission" date="2019-03" db="UniProtKB">
        <authorList>
            <consortium name="EnsemblPlants"/>
        </authorList>
    </citation>
    <scope>IDENTIFICATION</scope>
</reference>
<keyword evidence="2" id="KW-1185">Reference proteome</keyword>
<proteinExistence type="predicted"/>